<evidence type="ECO:0000313" key="2">
    <source>
        <dbReference type="EMBL" id="KAF4497108.1"/>
    </source>
</evidence>
<comment type="caution">
    <text evidence="2">The sequence shown here is derived from an EMBL/GenBank/DDBJ whole genome shotgun (WGS) entry which is preliminary data.</text>
</comment>
<protein>
    <submittedName>
        <fullName evidence="2">Uncharacterized protein</fullName>
    </submittedName>
</protein>
<gene>
    <name evidence="2" type="ORF">FAGAP_6734</name>
</gene>
<evidence type="ECO:0000256" key="1">
    <source>
        <dbReference type="SAM" id="MobiDB-lite"/>
    </source>
</evidence>
<evidence type="ECO:0000313" key="3">
    <source>
        <dbReference type="Proteomes" id="UP000737391"/>
    </source>
</evidence>
<proteinExistence type="predicted"/>
<feature type="region of interest" description="Disordered" evidence="1">
    <location>
        <begin position="68"/>
        <end position="90"/>
    </location>
</feature>
<name>A0A9P5EDP7_9HYPO</name>
<dbReference type="AlphaFoldDB" id="A0A9P5EDP7"/>
<dbReference type="EMBL" id="LUFC02000464">
    <property type="protein sequence ID" value="KAF4497108.1"/>
    <property type="molecule type" value="Genomic_DNA"/>
</dbReference>
<dbReference type="Proteomes" id="UP000737391">
    <property type="component" value="Unassembled WGS sequence"/>
</dbReference>
<organism evidence="2 3">
    <name type="scientific">Fusarium agapanthi</name>
    <dbReference type="NCBI Taxonomy" id="1803897"/>
    <lineage>
        <taxon>Eukaryota</taxon>
        <taxon>Fungi</taxon>
        <taxon>Dikarya</taxon>
        <taxon>Ascomycota</taxon>
        <taxon>Pezizomycotina</taxon>
        <taxon>Sordariomycetes</taxon>
        <taxon>Hypocreomycetidae</taxon>
        <taxon>Hypocreales</taxon>
        <taxon>Nectriaceae</taxon>
        <taxon>Fusarium</taxon>
        <taxon>Fusarium fujikuroi species complex</taxon>
    </lineage>
</organism>
<keyword evidence="3" id="KW-1185">Reference proteome</keyword>
<accession>A0A9P5EDP7</accession>
<sequence>MFKFTYECLESADLALNMAVYVGAFIKGFQQMERQLRKPFDMNDRHDRHNIRRLQTRLDVPFEEVQQSVKKRVHKSTQEPPSSPAYEADPPVCTAGPPAFLANDQSLTEIFLKTTSPRKPTSVDLRNPHNSIEKWLEKTTEPQVVFDSTSESTLTMGFTGASFYVADL</sequence>
<dbReference type="OrthoDB" id="10482787at2759"/>
<reference evidence="2" key="1">
    <citation type="submission" date="2020-01" db="EMBL/GenBank/DDBJ databases">
        <title>Identification and distribution of gene clusters putatively required for synthesis of sphingolipid metabolism inhibitors in phylogenetically diverse species of the filamentous fungus Fusarium.</title>
        <authorList>
            <person name="Kim H.-S."/>
            <person name="Busman M."/>
            <person name="Brown D.W."/>
            <person name="Divon H."/>
            <person name="Uhlig S."/>
            <person name="Proctor R.H."/>
        </authorList>
    </citation>
    <scope>NUCLEOTIDE SEQUENCE</scope>
    <source>
        <strain evidence="2">NRRL 31653</strain>
    </source>
</reference>